<sequence length="71" mass="6345">MLGQAVGDHEGLVGADLAGRAPLGFEQPPEGGGGVGGADDGGAAAAGPAGAVGEGADGPGVAQIGTRLAPA</sequence>
<feature type="region of interest" description="Disordered" evidence="1">
    <location>
        <begin position="1"/>
        <end position="71"/>
    </location>
</feature>
<proteinExistence type="predicted"/>
<reference evidence="2" key="2">
    <citation type="submission" date="2024-07" db="EMBL/GenBank/DDBJ databases">
        <title>Streptomyces haneummycinica sp. nov., a new antibiotic-producing actinobacterium isolated from marine sediment.</title>
        <authorList>
            <person name="Uemura M."/>
            <person name="Hamada M."/>
            <person name="Hirano S."/>
            <person name="Kobayashi K."/>
            <person name="Ohshiro T."/>
            <person name="Kobayashi T."/>
            <person name="Terahara T."/>
        </authorList>
    </citation>
    <scope>NUCLEOTIDE SEQUENCE</scope>
    <source>
        <strain evidence="2">KM77-8</strain>
    </source>
</reference>
<evidence type="ECO:0000256" key="1">
    <source>
        <dbReference type="SAM" id="MobiDB-lite"/>
    </source>
</evidence>
<protein>
    <submittedName>
        <fullName evidence="2">Uncharacterized protein</fullName>
    </submittedName>
</protein>
<reference evidence="2" key="1">
    <citation type="submission" date="2024-06" db="EMBL/GenBank/DDBJ databases">
        <authorList>
            <consortium name="consrtm"/>
            <person name="Uemura M."/>
            <person name="Terahara T."/>
        </authorList>
    </citation>
    <scope>NUCLEOTIDE SEQUENCE</scope>
    <source>
        <strain evidence="2">KM77-8</strain>
    </source>
</reference>
<dbReference type="EMBL" id="AP035768">
    <property type="protein sequence ID" value="BFO15773.1"/>
    <property type="molecule type" value="Genomic_DNA"/>
</dbReference>
<name>A0AAT9HEQ4_9ACTN</name>
<evidence type="ECO:0000313" key="2">
    <source>
        <dbReference type="EMBL" id="BFO15773.1"/>
    </source>
</evidence>
<accession>A0AAT9HEQ4</accession>
<dbReference type="AlphaFoldDB" id="A0AAT9HEQ4"/>
<feature type="compositionally biased region" description="Gly residues" evidence="1">
    <location>
        <begin position="30"/>
        <end position="40"/>
    </location>
</feature>
<gene>
    <name evidence="2" type="ORF">SHKM778_21610</name>
</gene>
<organism evidence="2">
    <name type="scientific">Streptomyces haneummycinicus</name>
    <dbReference type="NCBI Taxonomy" id="3074435"/>
    <lineage>
        <taxon>Bacteria</taxon>
        <taxon>Bacillati</taxon>
        <taxon>Actinomycetota</taxon>
        <taxon>Actinomycetes</taxon>
        <taxon>Kitasatosporales</taxon>
        <taxon>Streptomycetaceae</taxon>
        <taxon>Streptomyces</taxon>
    </lineage>
</organism>